<sequence length="454" mass="52188">MSSDYDYGDWAADPVWKVYEDALESPNYSAECSHDRTDGSYCYVCLPTRVRREEAASTIEPLRADGSNYHTWSADFESFLRRHPDLALKRPEIAISRGASEAVQLIRTTMTSAARKEIDLNGRFYNSETEMMSALEVLYRPRLDAHFARIFGLYQDQTTSSTRKIPKYSIAGGNSGSQQTNAQFKKASLLGLPGELRNRIYEYMLSSIQRVQIRPESNVPLVQTDFHTSYDKLKSNPLVCPSGHECASLMLRESNLAEWHYGVKPHALLQVCGQLRTEFSSMFLAEHLQHEWFHFKIQDFDFTQLRKFLGQNSCKRIIIELVGRPTANAEENLKDWLSVRSSCDKLGNVSIDGKTYVLDLVSHMGNNVMEMACTRTRLAQHQAVINRVRNSAWNEPSNIYEDLVWLSDHCHYGAGRIQEHILWLSHKNERPELRRAWEKFTQDLGIPTTEGYWL</sequence>
<dbReference type="EMBL" id="JABCIY010000158">
    <property type="protein sequence ID" value="KAF7191328.1"/>
    <property type="molecule type" value="Genomic_DNA"/>
</dbReference>
<keyword evidence="2" id="KW-1185">Reference proteome</keyword>
<evidence type="ECO:0000313" key="1">
    <source>
        <dbReference type="EMBL" id="KAF7191328.1"/>
    </source>
</evidence>
<dbReference type="OrthoDB" id="10679637at2759"/>
<comment type="caution">
    <text evidence="1">The sequence shown here is derived from an EMBL/GenBank/DDBJ whole genome shotgun (WGS) entry which is preliminary data.</text>
</comment>
<gene>
    <name evidence="1" type="ORF">HII31_07351</name>
</gene>
<dbReference type="Proteomes" id="UP000660729">
    <property type="component" value="Unassembled WGS sequence"/>
</dbReference>
<protein>
    <submittedName>
        <fullName evidence="1">Uncharacterized protein</fullName>
    </submittedName>
</protein>
<evidence type="ECO:0000313" key="2">
    <source>
        <dbReference type="Proteomes" id="UP000660729"/>
    </source>
</evidence>
<proteinExistence type="predicted"/>
<reference evidence="1" key="1">
    <citation type="submission" date="2020-04" db="EMBL/GenBank/DDBJ databases">
        <title>Draft genome resource of the tomato pathogen Pseudocercospora fuligena.</title>
        <authorList>
            <person name="Zaccaron A."/>
        </authorList>
    </citation>
    <scope>NUCLEOTIDE SEQUENCE</scope>
    <source>
        <strain evidence="1">PF001</strain>
    </source>
</reference>
<accession>A0A8H6RHR5</accession>
<dbReference type="AlphaFoldDB" id="A0A8H6RHR5"/>
<organism evidence="1 2">
    <name type="scientific">Pseudocercospora fuligena</name>
    <dbReference type="NCBI Taxonomy" id="685502"/>
    <lineage>
        <taxon>Eukaryota</taxon>
        <taxon>Fungi</taxon>
        <taxon>Dikarya</taxon>
        <taxon>Ascomycota</taxon>
        <taxon>Pezizomycotina</taxon>
        <taxon>Dothideomycetes</taxon>
        <taxon>Dothideomycetidae</taxon>
        <taxon>Mycosphaerellales</taxon>
        <taxon>Mycosphaerellaceae</taxon>
        <taxon>Pseudocercospora</taxon>
    </lineage>
</organism>
<name>A0A8H6RHR5_9PEZI</name>